<organism evidence="1 2">
    <name type="scientific">Dyadobacter jejuensis</name>
    <dbReference type="NCBI Taxonomy" id="1082580"/>
    <lineage>
        <taxon>Bacteria</taxon>
        <taxon>Pseudomonadati</taxon>
        <taxon>Bacteroidota</taxon>
        <taxon>Cytophagia</taxon>
        <taxon>Cytophagales</taxon>
        <taxon>Spirosomataceae</taxon>
        <taxon>Dyadobacter</taxon>
    </lineage>
</organism>
<dbReference type="AlphaFoldDB" id="A0A316A6R7"/>
<accession>A0A316A6R7</accession>
<reference evidence="1 2" key="1">
    <citation type="submission" date="2018-03" db="EMBL/GenBank/DDBJ databases">
        <title>Genomic Encyclopedia of Archaeal and Bacterial Type Strains, Phase II (KMG-II): from individual species to whole genera.</title>
        <authorList>
            <person name="Goeker M."/>
        </authorList>
    </citation>
    <scope>NUCLEOTIDE SEQUENCE [LARGE SCALE GENOMIC DNA]</scope>
    <source>
        <strain evidence="1 2">DSM 100346</strain>
    </source>
</reference>
<comment type="caution">
    <text evidence="1">The sequence shown here is derived from an EMBL/GenBank/DDBJ whole genome shotgun (WGS) entry which is preliminary data.</text>
</comment>
<gene>
    <name evidence="1" type="ORF">CLV98_12319</name>
</gene>
<keyword evidence="2" id="KW-1185">Reference proteome</keyword>
<protein>
    <submittedName>
        <fullName evidence="1">Uncharacterized protein DUF3127</fullName>
    </submittedName>
</protein>
<proteinExistence type="predicted"/>
<name>A0A316A6R7_9BACT</name>
<dbReference type="Proteomes" id="UP000245880">
    <property type="component" value="Unassembled WGS sequence"/>
</dbReference>
<evidence type="ECO:0000313" key="2">
    <source>
        <dbReference type="Proteomes" id="UP000245880"/>
    </source>
</evidence>
<dbReference type="EMBL" id="QGDT01000023">
    <property type="protein sequence ID" value="PWJ53405.1"/>
    <property type="molecule type" value="Genomic_DNA"/>
</dbReference>
<sequence>MFSAKILITKIFPTQTLQLKGKSLLFRNITATLEGKNIAFLLWNDLTSNPKLITNSMIDIEFRIESKEHNNRFYTDLTIIKIT</sequence>
<dbReference type="OrthoDB" id="964332at2"/>
<evidence type="ECO:0000313" key="1">
    <source>
        <dbReference type="EMBL" id="PWJ53405.1"/>
    </source>
</evidence>